<dbReference type="OrthoDB" id="7848711at2759"/>
<gene>
    <name evidence="2" type="ORF">DGUA_6G004370</name>
</gene>
<protein>
    <recommendedName>
        <fullName evidence="4">LysM domain-containing protein</fullName>
    </recommendedName>
</protein>
<accession>A0A3B0JUP3</accession>
<evidence type="ECO:0000313" key="2">
    <source>
        <dbReference type="EMBL" id="SPP85825.1"/>
    </source>
</evidence>
<evidence type="ECO:0008006" key="4">
    <source>
        <dbReference type="Google" id="ProtNLM"/>
    </source>
</evidence>
<feature type="signal peptide" evidence="1">
    <location>
        <begin position="1"/>
        <end position="19"/>
    </location>
</feature>
<dbReference type="InterPro" id="IPR017850">
    <property type="entry name" value="Alkaline_phosphatase_core_sf"/>
</dbReference>
<evidence type="ECO:0000256" key="1">
    <source>
        <dbReference type="SAM" id="SignalP"/>
    </source>
</evidence>
<keyword evidence="3" id="KW-1185">Reference proteome</keyword>
<dbReference type="CDD" id="cd16021">
    <property type="entry name" value="ALP_like"/>
    <property type="match status" value="1"/>
</dbReference>
<dbReference type="OMA" id="TYRVYFT"/>
<dbReference type="PANTHER" id="PTHR10974:SF9">
    <property type="entry name" value="DUF229 DOMAIN CONTAINING PROTEIN-RELATED"/>
    <property type="match status" value="1"/>
</dbReference>
<proteinExistence type="predicted"/>
<dbReference type="InterPro" id="IPR004245">
    <property type="entry name" value="DUF229"/>
</dbReference>
<dbReference type="SUPFAM" id="SSF53649">
    <property type="entry name" value="Alkaline phosphatase-like"/>
    <property type="match status" value="1"/>
</dbReference>
<keyword evidence="1" id="KW-0732">Signal</keyword>
<evidence type="ECO:0000313" key="3">
    <source>
        <dbReference type="Proteomes" id="UP000268350"/>
    </source>
</evidence>
<sequence>MGPRWKLVLLILRLPLALALKQNKTTPHKSTPLAVETEKYYIKSSECRIWNAQQMSNDTIADITNVDYRECYQDDDLISTSFHDKYQRYIIHINDLISQLIIDYNCSYREIQRGNNIEPEEVPFQDGYVVPPEVEGMIASCSDSLREVLQTTALAFVQPRSSARKQPKSQKSQRRRPNVIMINIGSISRLNFRKNLPELSKHLQMEGWHEMQGYGRVAQGLIPNLMAILSGYSPHTWQNLECQAKRFGCLKSLPLIWNHFKRRGYLTAYGEDMSYQSSFKYEKSSLDYYAKGIATEMPNDCTGRLVNLRYVHEFWQLYLERHLTMKSQPLFGYFRTNSSSYDLFADGNILEPFLMDYLQRFIELGLFKHSIVMLFSDGVDIEDLLPLLFIWLPPWFRVEHPEAVQALNTNSQRLTSPYDLHLTLQHILELGERWPHAVPKLQDCPKCQTLLAPMNESRSCPDVGISDATCPCDSYKPIDERKNKHLSLGALLVRGINDFLHHRNLQELCYNLTLKAVTAVSARVTEQQDSKSYTDTYRVTFSAQPSHPVFAGTLRYNHKLNELDCPNVGAIRRLNSYRKDSECMQKLTGKKFCVCRKPLKGNKLKAQLEKHSIKKKAETEKLKLKQAKLTKNNRYRGKINRRAAKQRSRKNHLKIIIKTKTKEKLQKKGK</sequence>
<name>A0A3B0JUP3_DROGU</name>
<organism evidence="2 3">
    <name type="scientific">Drosophila guanche</name>
    <name type="common">Fruit fly</name>
    <dbReference type="NCBI Taxonomy" id="7266"/>
    <lineage>
        <taxon>Eukaryota</taxon>
        <taxon>Metazoa</taxon>
        <taxon>Ecdysozoa</taxon>
        <taxon>Arthropoda</taxon>
        <taxon>Hexapoda</taxon>
        <taxon>Insecta</taxon>
        <taxon>Pterygota</taxon>
        <taxon>Neoptera</taxon>
        <taxon>Endopterygota</taxon>
        <taxon>Diptera</taxon>
        <taxon>Brachycera</taxon>
        <taxon>Muscomorpha</taxon>
        <taxon>Ephydroidea</taxon>
        <taxon>Drosophilidae</taxon>
        <taxon>Drosophila</taxon>
        <taxon>Sophophora</taxon>
    </lineage>
</organism>
<feature type="chain" id="PRO_5017246410" description="LysM domain-containing protein" evidence="1">
    <location>
        <begin position="20"/>
        <end position="670"/>
    </location>
</feature>
<dbReference type="GO" id="GO:0005615">
    <property type="term" value="C:extracellular space"/>
    <property type="evidence" value="ECO:0007669"/>
    <property type="project" value="TreeGrafter"/>
</dbReference>
<dbReference type="Proteomes" id="UP000268350">
    <property type="component" value="Unassembled WGS sequence"/>
</dbReference>
<dbReference type="AlphaFoldDB" id="A0A3B0JUP3"/>
<reference evidence="3" key="1">
    <citation type="submission" date="2018-01" db="EMBL/GenBank/DDBJ databases">
        <authorList>
            <person name="Alioto T."/>
            <person name="Alioto T."/>
        </authorList>
    </citation>
    <scope>NUCLEOTIDE SEQUENCE [LARGE SCALE GENOMIC DNA]</scope>
</reference>
<dbReference type="Pfam" id="PF02995">
    <property type="entry name" value="DUF229"/>
    <property type="match status" value="1"/>
</dbReference>
<dbReference type="EMBL" id="OUUW01000010">
    <property type="protein sequence ID" value="SPP85825.1"/>
    <property type="molecule type" value="Genomic_DNA"/>
</dbReference>
<dbReference type="PANTHER" id="PTHR10974">
    <property type="entry name" value="FI08016P-RELATED"/>
    <property type="match status" value="1"/>
</dbReference>